<accession>A0A251V0T8</accession>
<organism evidence="1 2">
    <name type="scientific">Helianthus annuus</name>
    <name type="common">Common sunflower</name>
    <dbReference type="NCBI Taxonomy" id="4232"/>
    <lineage>
        <taxon>Eukaryota</taxon>
        <taxon>Viridiplantae</taxon>
        <taxon>Streptophyta</taxon>
        <taxon>Embryophyta</taxon>
        <taxon>Tracheophyta</taxon>
        <taxon>Spermatophyta</taxon>
        <taxon>Magnoliopsida</taxon>
        <taxon>eudicotyledons</taxon>
        <taxon>Gunneridae</taxon>
        <taxon>Pentapetalae</taxon>
        <taxon>asterids</taxon>
        <taxon>campanulids</taxon>
        <taxon>Asterales</taxon>
        <taxon>Asteraceae</taxon>
        <taxon>Asteroideae</taxon>
        <taxon>Heliantheae alliance</taxon>
        <taxon>Heliantheae</taxon>
        <taxon>Helianthus</taxon>
    </lineage>
</organism>
<dbReference type="AlphaFoldDB" id="A0A251V0T8"/>
<sequence length="159" mass="18349">MVVPLSFMRVGPTYAVNLGDISVISRRYLGYRPVTKISVSDIGHISVNDNIGGQRRNIGRYLAKPYRLSRRYLGLAIFSGFQQKNVEAGFQQKNEVKYCLTRYPGFRSCIRVRRMRGHAQVQPNFQLRNPFFAPPPLRARVGLVEKRIEKRCLFRGNML</sequence>
<reference evidence="2" key="1">
    <citation type="journal article" date="2017" name="Nature">
        <title>The sunflower genome provides insights into oil metabolism, flowering and Asterid evolution.</title>
        <authorList>
            <person name="Badouin H."/>
            <person name="Gouzy J."/>
            <person name="Grassa C.J."/>
            <person name="Murat F."/>
            <person name="Staton S.E."/>
            <person name="Cottret L."/>
            <person name="Lelandais-Briere C."/>
            <person name="Owens G.L."/>
            <person name="Carrere S."/>
            <person name="Mayjonade B."/>
            <person name="Legrand L."/>
            <person name="Gill N."/>
            <person name="Kane N.C."/>
            <person name="Bowers J.E."/>
            <person name="Hubner S."/>
            <person name="Bellec A."/>
            <person name="Berard A."/>
            <person name="Berges H."/>
            <person name="Blanchet N."/>
            <person name="Boniface M.C."/>
            <person name="Brunel D."/>
            <person name="Catrice O."/>
            <person name="Chaidir N."/>
            <person name="Claudel C."/>
            <person name="Donnadieu C."/>
            <person name="Faraut T."/>
            <person name="Fievet G."/>
            <person name="Helmstetter N."/>
            <person name="King M."/>
            <person name="Knapp S.J."/>
            <person name="Lai Z."/>
            <person name="Le Paslier M.C."/>
            <person name="Lippi Y."/>
            <person name="Lorenzon L."/>
            <person name="Mandel J.R."/>
            <person name="Marage G."/>
            <person name="Marchand G."/>
            <person name="Marquand E."/>
            <person name="Bret-Mestries E."/>
            <person name="Morien E."/>
            <person name="Nambeesan S."/>
            <person name="Nguyen T."/>
            <person name="Pegot-Espagnet P."/>
            <person name="Pouilly N."/>
            <person name="Raftis F."/>
            <person name="Sallet E."/>
            <person name="Schiex T."/>
            <person name="Thomas J."/>
            <person name="Vandecasteele C."/>
            <person name="Vares D."/>
            <person name="Vear F."/>
            <person name="Vautrin S."/>
            <person name="Crespi M."/>
            <person name="Mangin B."/>
            <person name="Burke J.M."/>
            <person name="Salse J."/>
            <person name="Munos S."/>
            <person name="Vincourt P."/>
            <person name="Rieseberg L.H."/>
            <person name="Langlade N.B."/>
        </authorList>
    </citation>
    <scope>NUCLEOTIDE SEQUENCE [LARGE SCALE GENOMIC DNA]</scope>
    <source>
        <strain evidence="2">cv. SF193</strain>
    </source>
</reference>
<protein>
    <submittedName>
        <fullName evidence="1">Uncharacterized protein</fullName>
    </submittedName>
</protein>
<gene>
    <name evidence="1" type="ORF">HannXRQ_Chr04g0116201</name>
</gene>
<dbReference type="EMBL" id="CM007893">
    <property type="protein sequence ID" value="OTG28883.1"/>
    <property type="molecule type" value="Genomic_DNA"/>
</dbReference>
<evidence type="ECO:0000313" key="1">
    <source>
        <dbReference type="EMBL" id="OTG28883.1"/>
    </source>
</evidence>
<name>A0A251V0T8_HELAN</name>
<proteinExistence type="predicted"/>
<evidence type="ECO:0000313" key="2">
    <source>
        <dbReference type="Proteomes" id="UP000215914"/>
    </source>
</evidence>
<keyword evidence="2" id="KW-1185">Reference proteome</keyword>
<dbReference type="Proteomes" id="UP000215914">
    <property type="component" value="Chromosome 4"/>
</dbReference>
<dbReference type="InParanoid" id="A0A251V0T8"/>